<keyword evidence="5 12" id="KW-0436">Ligase</keyword>
<dbReference type="Gene3D" id="1.10.10.350">
    <property type="match status" value="1"/>
</dbReference>
<dbReference type="SUPFAM" id="SSF52374">
    <property type="entry name" value="Nucleotidylyl transferase"/>
    <property type="match status" value="1"/>
</dbReference>
<reference evidence="18" key="2">
    <citation type="submission" date="2014-12" db="EMBL/GenBank/DDBJ databases">
        <authorList>
            <person name="Smet A."/>
        </authorList>
    </citation>
    <scope>NUCLEOTIDE SEQUENCE [LARGE SCALE GENOMIC DNA]</scope>
</reference>
<dbReference type="InterPro" id="IPR049940">
    <property type="entry name" value="GluQ/Sye"/>
</dbReference>
<evidence type="ECO:0000313" key="18">
    <source>
        <dbReference type="Proteomes" id="UP000038622"/>
    </source>
</evidence>
<organism evidence="16 20">
    <name type="scientific">Helicobacter ailurogastricus</name>
    <dbReference type="NCBI Taxonomy" id="1578720"/>
    <lineage>
        <taxon>Bacteria</taxon>
        <taxon>Pseudomonadati</taxon>
        <taxon>Campylobacterota</taxon>
        <taxon>Epsilonproteobacteria</taxon>
        <taxon>Campylobacterales</taxon>
        <taxon>Helicobacteraceae</taxon>
        <taxon>Helicobacter</taxon>
    </lineage>
</organism>
<evidence type="ECO:0000256" key="10">
    <source>
        <dbReference type="ARBA" id="ARBA00050184"/>
    </source>
</evidence>
<dbReference type="PANTHER" id="PTHR43311:SF2">
    <property type="entry name" value="GLUTAMATE--TRNA LIGASE, MITOCHONDRIAL-RELATED"/>
    <property type="match status" value="1"/>
</dbReference>
<dbReference type="GO" id="GO:0005829">
    <property type="term" value="C:cytosol"/>
    <property type="evidence" value="ECO:0007669"/>
    <property type="project" value="TreeGrafter"/>
</dbReference>
<comment type="catalytic activity">
    <reaction evidence="10">
        <text>tRNA(Glu) + L-glutamate + ATP = L-glutamyl-tRNA(Gln) + AMP + diphosphate</text>
        <dbReference type="Rhea" id="RHEA:51156"/>
        <dbReference type="Rhea" id="RHEA-COMP:9663"/>
        <dbReference type="Rhea" id="RHEA-COMP:9684"/>
        <dbReference type="ChEBI" id="CHEBI:29985"/>
        <dbReference type="ChEBI" id="CHEBI:30616"/>
        <dbReference type="ChEBI" id="CHEBI:33019"/>
        <dbReference type="ChEBI" id="CHEBI:78442"/>
        <dbReference type="ChEBI" id="CHEBI:78520"/>
        <dbReference type="ChEBI" id="CHEBI:456215"/>
    </reaction>
</comment>
<feature type="domain" description="Aminoacyl-tRNA synthetase class I anticodon-binding" evidence="14">
    <location>
        <begin position="340"/>
        <end position="457"/>
    </location>
</feature>
<dbReference type="PANTHER" id="PTHR43311">
    <property type="entry name" value="GLUTAMATE--TRNA LIGASE"/>
    <property type="match status" value="1"/>
</dbReference>
<dbReference type="InterPro" id="IPR000924">
    <property type="entry name" value="Glu/Gln-tRNA-synth"/>
</dbReference>
<keyword evidence="7 12" id="KW-0067">ATP-binding</keyword>
<dbReference type="Pfam" id="PF19269">
    <property type="entry name" value="Anticodon_2"/>
    <property type="match status" value="1"/>
</dbReference>
<comment type="catalytic activity">
    <reaction evidence="12">
        <text>tRNA(Glu) + L-glutamate + ATP = L-glutamyl-tRNA(Glu) + AMP + diphosphate</text>
        <dbReference type="Rhea" id="RHEA:23540"/>
        <dbReference type="Rhea" id="RHEA-COMP:9663"/>
        <dbReference type="Rhea" id="RHEA-COMP:9680"/>
        <dbReference type="ChEBI" id="CHEBI:29985"/>
        <dbReference type="ChEBI" id="CHEBI:30616"/>
        <dbReference type="ChEBI" id="CHEBI:33019"/>
        <dbReference type="ChEBI" id="CHEBI:78442"/>
        <dbReference type="ChEBI" id="CHEBI:78520"/>
        <dbReference type="ChEBI" id="CHEBI:456215"/>
        <dbReference type="EC" id="6.1.1.17"/>
    </reaction>
</comment>
<evidence type="ECO:0000256" key="9">
    <source>
        <dbReference type="ARBA" id="ARBA00023146"/>
    </source>
</evidence>
<dbReference type="FunFam" id="3.40.50.620:FF:000007">
    <property type="entry name" value="Glutamate--tRNA ligase"/>
    <property type="match status" value="1"/>
</dbReference>
<dbReference type="InterPro" id="IPR020058">
    <property type="entry name" value="Glu/Gln-tRNA-synth_Ib_cat-dom"/>
</dbReference>
<dbReference type="InterPro" id="IPR008925">
    <property type="entry name" value="aa_tRNA-synth_I_cd-bd_sf"/>
</dbReference>
<dbReference type="EMBL" id="CDMN01000018">
    <property type="protein sequence ID" value="CRF43930.1"/>
    <property type="molecule type" value="Genomic_DNA"/>
</dbReference>
<dbReference type="Proteomes" id="UP000041394">
    <property type="component" value="Unassembled WGS sequence"/>
</dbReference>
<keyword evidence="18" id="KW-1185">Reference proteome</keyword>
<evidence type="ECO:0000256" key="8">
    <source>
        <dbReference type="ARBA" id="ARBA00022917"/>
    </source>
</evidence>
<evidence type="ECO:0000259" key="13">
    <source>
        <dbReference type="Pfam" id="PF00749"/>
    </source>
</evidence>
<dbReference type="GO" id="GO:0004818">
    <property type="term" value="F:glutamate-tRNA ligase activity"/>
    <property type="evidence" value="ECO:0007669"/>
    <property type="project" value="UniProtKB-UniRule"/>
</dbReference>
<dbReference type="GO" id="GO:0000049">
    <property type="term" value="F:tRNA binding"/>
    <property type="evidence" value="ECO:0007669"/>
    <property type="project" value="InterPro"/>
</dbReference>
<evidence type="ECO:0000256" key="5">
    <source>
        <dbReference type="ARBA" id="ARBA00022598"/>
    </source>
</evidence>
<evidence type="ECO:0000256" key="12">
    <source>
        <dbReference type="HAMAP-Rule" id="MF_00022"/>
    </source>
</evidence>
<dbReference type="CDD" id="cd00808">
    <property type="entry name" value="GluRS_core"/>
    <property type="match status" value="1"/>
</dbReference>
<reference evidence="19 20" key="3">
    <citation type="submission" date="2014-12" db="EMBL/GenBank/DDBJ databases">
        <authorList>
            <person name="Jaenicke S."/>
        </authorList>
    </citation>
    <scope>NUCLEOTIDE SEQUENCE [LARGE SCALE GENOMIC DNA]</scope>
</reference>
<sequence>MVTTRFAPSPTGHLHIGGLRTALFNYLYARSCGGRFYLRIEDTDLDRNVKEATEAILKAFEWVGLEVDGQILYQSQRLDIYKRHVQQLLDEGKAYYCYMSKEELETLRETQRAQGLTPRYDRRYRDFKGTPPSGVEPVVRIKAPLNGEVRFKDGVKGEVCVRAEELDDFVIARSNGVPTYNFVVTVDDALMGISDVIRGDDHLSNTPKQIILYQALGFKIPNFYHVPMILNEQGHKLSKRDGAMGVMDYKALGYLKEALLNFLVRLGWSHKDQEIFSLQEMKAFFNPKDLNSAPSCFSPHKLDWLNAHYIKESPPDLLKALLADFNLAASFNALGQMQQDTLLEALKSRATSLKEMASGVAKVLSAPTSYALDKLKNKTQALEVLKTLLDRFTEQDFISVETLDKTLHALIQDRGLKAGAVLLPLRIALLGEAGGIGVKEALFVLGFQQSLDRFKAFLDFVAVASDEIH</sequence>
<keyword evidence="4 12" id="KW-0963">Cytoplasm</keyword>
<feature type="short sequence motif" description="'KMSKS' region" evidence="12">
    <location>
        <begin position="236"/>
        <end position="240"/>
    </location>
</feature>
<dbReference type="GO" id="GO:0008270">
    <property type="term" value="F:zinc ion binding"/>
    <property type="evidence" value="ECO:0007669"/>
    <property type="project" value="InterPro"/>
</dbReference>
<dbReference type="EMBL" id="CDMH01000017">
    <property type="protein sequence ID" value="CRF42216.1"/>
    <property type="molecule type" value="Genomic_DNA"/>
</dbReference>
<dbReference type="GO" id="GO:0006424">
    <property type="term" value="P:glutamyl-tRNA aminoacylation"/>
    <property type="evidence" value="ECO:0007669"/>
    <property type="project" value="UniProtKB-UniRule"/>
</dbReference>
<keyword evidence="8 12" id="KW-0648">Protein biosynthesis</keyword>
<evidence type="ECO:0000313" key="15">
    <source>
        <dbReference type="EMBL" id="CRF41162.1"/>
    </source>
</evidence>
<evidence type="ECO:0000256" key="11">
    <source>
        <dbReference type="ARBA" id="ARBA00054667"/>
    </source>
</evidence>
<gene>
    <name evidence="12" type="primary">gltX</name>
    <name evidence="15" type="ORF">HAL011_09490</name>
    <name evidence="16" type="ORF">HAL013_03780</name>
    <name evidence="17" type="ORF">HAL09_04910</name>
</gene>
<dbReference type="AlphaFoldDB" id="A0A0K2X840"/>
<dbReference type="InterPro" id="IPR001412">
    <property type="entry name" value="aa-tRNA-synth_I_CS"/>
</dbReference>
<evidence type="ECO:0000256" key="4">
    <source>
        <dbReference type="ARBA" id="ARBA00022490"/>
    </source>
</evidence>
<reference evidence="16" key="1">
    <citation type="submission" date="2014-12" db="EMBL/GenBank/DDBJ databases">
        <title>Whole genome sequences of four Staphylococcus schleiferi canine isolates.</title>
        <authorList>
            <person name="Misic A.M."/>
            <person name="Cain C."/>
            <person name="Morris D.O."/>
            <person name="Rankin S."/>
            <person name="Beiting D."/>
        </authorList>
    </citation>
    <scope>NUCLEOTIDE SEQUENCE</scope>
    <source>
        <strain evidence="15">ASB11</strain>
        <strain evidence="16">ASB13</strain>
        <strain evidence="17">ASB9</strain>
    </source>
</reference>
<dbReference type="InterPro" id="IPR020751">
    <property type="entry name" value="aa-tRNA-synth_I_codon-bd_sub2"/>
</dbReference>
<keyword evidence="9 12" id="KW-0030">Aminoacyl-tRNA synthetase</keyword>
<dbReference type="Proteomes" id="UP000038622">
    <property type="component" value="Unassembled WGS sequence"/>
</dbReference>
<proteinExistence type="inferred from homology"/>
<dbReference type="InterPro" id="IPR045462">
    <property type="entry name" value="aa-tRNA-synth_I_cd-bd"/>
</dbReference>
<evidence type="ECO:0000313" key="20">
    <source>
        <dbReference type="Proteomes" id="UP000045175"/>
    </source>
</evidence>
<dbReference type="InterPro" id="IPR033910">
    <property type="entry name" value="GluRS_core"/>
</dbReference>
<keyword evidence="6 12" id="KW-0547">Nucleotide-binding</keyword>
<dbReference type="NCBIfam" id="TIGR00464">
    <property type="entry name" value="gltX_bact"/>
    <property type="match status" value="1"/>
</dbReference>
<evidence type="ECO:0000256" key="6">
    <source>
        <dbReference type="ARBA" id="ARBA00022741"/>
    </source>
</evidence>
<dbReference type="HAMAP" id="MF_00022">
    <property type="entry name" value="Glu_tRNA_synth_type1"/>
    <property type="match status" value="1"/>
</dbReference>
<dbReference type="PROSITE" id="PS00178">
    <property type="entry name" value="AA_TRNA_LIGASE_I"/>
    <property type="match status" value="1"/>
</dbReference>
<comment type="function">
    <text evidence="11">Aminoacylates tRNA(Gln) with glutamate. Does not aminoacylate tRNA(Glu).</text>
</comment>
<evidence type="ECO:0000259" key="14">
    <source>
        <dbReference type="Pfam" id="PF19269"/>
    </source>
</evidence>
<dbReference type="EC" id="6.1.1.17" evidence="12"/>
<feature type="short sequence motif" description="'HIGH' region" evidence="12">
    <location>
        <begin position="8"/>
        <end position="18"/>
    </location>
</feature>
<dbReference type="STRING" id="1578720.HAL011_09490"/>
<comment type="subcellular location">
    <subcellularLocation>
        <location evidence="1 12">Cytoplasm</location>
    </subcellularLocation>
</comment>
<dbReference type="InterPro" id="IPR014729">
    <property type="entry name" value="Rossmann-like_a/b/a_fold"/>
</dbReference>
<dbReference type="Proteomes" id="UP000045175">
    <property type="component" value="Unassembled WGS sequence"/>
</dbReference>
<evidence type="ECO:0000313" key="19">
    <source>
        <dbReference type="Proteomes" id="UP000041394"/>
    </source>
</evidence>
<dbReference type="SUPFAM" id="SSF48163">
    <property type="entry name" value="An anticodon-binding domain of class I aminoacyl-tRNA synthetases"/>
    <property type="match status" value="1"/>
</dbReference>
<comment type="similarity">
    <text evidence="2 12">Belongs to the class-I aminoacyl-tRNA synthetase family. Glutamate--tRNA ligase type 1 subfamily.</text>
</comment>
<evidence type="ECO:0000256" key="3">
    <source>
        <dbReference type="ARBA" id="ARBA00011245"/>
    </source>
</evidence>
<evidence type="ECO:0000256" key="7">
    <source>
        <dbReference type="ARBA" id="ARBA00022840"/>
    </source>
</evidence>
<dbReference type="PRINTS" id="PR00987">
    <property type="entry name" value="TRNASYNTHGLU"/>
</dbReference>
<accession>A0A0K2X840</accession>
<name>A0A0K2X840_9HELI</name>
<comment type="caution">
    <text evidence="12">Lacks conserved residue(s) required for the propagation of feature annotation.</text>
</comment>
<comment type="function">
    <text evidence="12">Catalyzes the attachment of glutamate to tRNA(Glu) in a two-step reaction: glutamate is first activated by ATP to form Glu-AMP and then transferred to the acceptor end of tRNA(Glu).</text>
</comment>
<dbReference type="EMBL" id="CDML01000034">
    <property type="protein sequence ID" value="CRF41162.1"/>
    <property type="molecule type" value="Genomic_DNA"/>
</dbReference>
<protein>
    <recommendedName>
        <fullName evidence="12">Glutamate--tRNA ligase</fullName>
        <ecNumber evidence="12">6.1.1.17</ecNumber>
    </recommendedName>
    <alternativeName>
        <fullName evidence="12">Glutamyl-tRNA synthetase</fullName>
        <shortName evidence="12">GluRS</shortName>
    </alternativeName>
</protein>
<dbReference type="Pfam" id="PF00749">
    <property type="entry name" value="tRNA-synt_1c"/>
    <property type="match status" value="1"/>
</dbReference>
<evidence type="ECO:0000313" key="16">
    <source>
        <dbReference type="EMBL" id="CRF42216.1"/>
    </source>
</evidence>
<evidence type="ECO:0000313" key="17">
    <source>
        <dbReference type="EMBL" id="CRF43930.1"/>
    </source>
</evidence>
<feature type="domain" description="Glutamyl/glutaminyl-tRNA synthetase class Ib catalytic" evidence="13">
    <location>
        <begin position="2"/>
        <end position="304"/>
    </location>
</feature>
<dbReference type="Gene3D" id="3.40.50.620">
    <property type="entry name" value="HUPs"/>
    <property type="match status" value="1"/>
</dbReference>
<dbReference type="InterPro" id="IPR004527">
    <property type="entry name" value="Glu-tRNA-ligase_bac/mito"/>
</dbReference>
<evidence type="ECO:0000256" key="1">
    <source>
        <dbReference type="ARBA" id="ARBA00004496"/>
    </source>
</evidence>
<comment type="subunit">
    <text evidence="3 12">Monomer.</text>
</comment>
<evidence type="ECO:0000256" key="2">
    <source>
        <dbReference type="ARBA" id="ARBA00007894"/>
    </source>
</evidence>
<feature type="binding site" evidence="12">
    <location>
        <position position="239"/>
    </location>
    <ligand>
        <name>ATP</name>
        <dbReference type="ChEBI" id="CHEBI:30616"/>
    </ligand>
</feature>
<dbReference type="NCBIfam" id="NF004314">
    <property type="entry name" value="PRK05710.1-3"/>
    <property type="match status" value="1"/>
</dbReference>
<dbReference type="GO" id="GO:0005524">
    <property type="term" value="F:ATP binding"/>
    <property type="evidence" value="ECO:0007669"/>
    <property type="project" value="UniProtKB-UniRule"/>
</dbReference>